<dbReference type="AlphaFoldDB" id="A0A1S2LIG9"/>
<organism evidence="1 2">
    <name type="scientific">Anaerobacillus arseniciselenatis</name>
    <dbReference type="NCBI Taxonomy" id="85682"/>
    <lineage>
        <taxon>Bacteria</taxon>
        <taxon>Bacillati</taxon>
        <taxon>Bacillota</taxon>
        <taxon>Bacilli</taxon>
        <taxon>Bacillales</taxon>
        <taxon>Bacillaceae</taxon>
        <taxon>Anaerobacillus</taxon>
    </lineage>
</organism>
<dbReference type="RefSeq" id="WP_071313391.1">
    <property type="nucleotide sequence ID" value="NZ_MLQQ01000021.1"/>
</dbReference>
<reference evidence="1 2" key="1">
    <citation type="submission" date="2016-10" db="EMBL/GenBank/DDBJ databases">
        <title>Draft genome sequences of four alkaliphilic bacteria belonging to the Anaerobacillus genus.</title>
        <authorList>
            <person name="Bassil N.M."/>
            <person name="Lloyd J.R."/>
        </authorList>
    </citation>
    <scope>NUCLEOTIDE SEQUENCE [LARGE SCALE GENOMIC DNA]</scope>
    <source>
        <strain evidence="1 2">DSM 15340</strain>
    </source>
</reference>
<name>A0A1S2LIG9_9BACI</name>
<dbReference type="EMBL" id="MLQQ01000021">
    <property type="protein sequence ID" value="OIJ12312.1"/>
    <property type="molecule type" value="Genomic_DNA"/>
</dbReference>
<evidence type="ECO:0000313" key="1">
    <source>
        <dbReference type="EMBL" id="OIJ12312.1"/>
    </source>
</evidence>
<gene>
    <name evidence="1" type="ORF">BKP35_10945</name>
</gene>
<evidence type="ECO:0000313" key="2">
    <source>
        <dbReference type="Proteomes" id="UP000180098"/>
    </source>
</evidence>
<dbReference type="OrthoDB" id="2973423at2"/>
<proteinExistence type="predicted"/>
<protein>
    <submittedName>
        <fullName evidence="1">Uncharacterized protein</fullName>
    </submittedName>
</protein>
<keyword evidence="2" id="KW-1185">Reference proteome</keyword>
<accession>A0A1S2LIG9</accession>
<comment type="caution">
    <text evidence="1">The sequence shown here is derived from an EMBL/GenBank/DDBJ whole genome shotgun (WGS) entry which is preliminary data.</text>
</comment>
<sequence length="62" mass="7447">MNIVDQIIYDIELLGNEDLGRELLEVVKHEQSQNKQYQVILHQVIKVDRKTYTVIINYLQKY</sequence>
<dbReference type="Proteomes" id="UP000180098">
    <property type="component" value="Unassembled WGS sequence"/>
</dbReference>